<dbReference type="Pfam" id="PF00665">
    <property type="entry name" value="rve"/>
    <property type="match status" value="1"/>
</dbReference>
<comment type="caution">
    <text evidence="5">The sequence shown here is derived from an EMBL/GenBank/DDBJ whole genome shotgun (WGS) entry which is preliminary data.</text>
</comment>
<dbReference type="GO" id="GO:0005634">
    <property type="term" value="C:nucleus"/>
    <property type="evidence" value="ECO:0007669"/>
    <property type="project" value="UniProtKB-ARBA"/>
</dbReference>
<gene>
    <name evidence="5" type="ORF">NLI96_g10561</name>
</gene>
<dbReference type="EMBL" id="JANAWD010000609">
    <property type="protein sequence ID" value="KAJ3477290.1"/>
    <property type="molecule type" value="Genomic_DNA"/>
</dbReference>
<dbReference type="InterPro" id="IPR041588">
    <property type="entry name" value="Integrase_H2C2"/>
</dbReference>
<protein>
    <submittedName>
        <fullName evidence="5">Uncharacterized protein</fullName>
    </submittedName>
</protein>
<dbReference type="PROSITE" id="PS50994">
    <property type="entry name" value="INTEGRASE"/>
    <property type="match status" value="1"/>
</dbReference>
<dbReference type="InterPro" id="IPR012337">
    <property type="entry name" value="RNaseH-like_sf"/>
</dbReference>
<dbReference type="SUPFAM" id="SSF54160">
    <property type="entry name" value="Chromo domain-like"/>
    <property type="match status" value="1"/>
</dbReference>
<dbReference type="Gene3D" id="2.40.50.40">
    <property type="match status" value="1"/>
</dbReference>
<feature type="region of interest" description="Disordered" evidence="2">
    <location>
        <begin position="1"/>
        <end position="35"/>
    </location>
</feature>
<evidence type="ECO:0000313" key="6">
    <source>
        <dbReference type="Proteomes" id="UP001212997"/>
    </source>
</evidence>
<dbReference type="PANTHER" id="PTHR37984">
    <property type="entry name" value="PROTEIN CBG26694"/>
    <property type="match status" value="1"/>
</dbReference>
<feature type="domain" description="Integrase catalytic" evidence="4">
    <location>
        <begin position="234"/>
        <end position="393"/>
    </location>
</feature>
<dbReference type="InterPro" id="IPR000953">
    <property type="entry name" value="Chromo/chromo_shadow_dom"/>
</dbReference>
<keyword evidence="1" id="KW-0694">RNA-binding</keyword>
<dbReference type="PROSITE" id="PS50013">
    <property type="entry name" value="CHROMO_2"/>
    <property type="match status" value="1"/>
</dbReference>
<accession>A0AAD5UYH0</accession>
<evidence type="ECO:0000256" key="1">
    <source>
        <dbReference type="ARBA" id="ARBA00022884"/>
    </source>
</evidence>
<sequence>MGDDVTKRWQPPGEIEEIPEKEGQDRAQSAGEGTKPDALTRRWDVYLKRGSGDYVNANPQNLRPIFSSEQLSASLRATILFTPVLRSASLFDIEQLFSDIRSAYSSDPLAISQLSILSPDSVSSANSDSSSILPPPKPSSQAYRWSFSNNLLLFNDRIYVPDSSDLCLRVLRHKHDHILSGHLGQNKSIALVRRDFDWPGLRAYVKDYCRSCTTCMRSKPQLHKPYGTLQQLPIPPHPWDSVSMDFIEPLPISDGHDSILVVVDRFSKQGIFIPTHVTCTAEQLAGHFVTHVFSKHGVPNHVTCDRGSEFISRFFRSLGEALDMRIHFTSGYHPEADGQTERVNQTLEQFLRTYVNYQQDNWNSLLPLAEFAYNNAPHATTGVSPFYANKGYNPAISVHPERDIASARACDYVTDLEELHQSLRENIADAQKRYQAPADLRQSPLVKKSLSRLSTSDPPGLPSYTLKLKLPDSLRSVHPVFHISMLEPATPNSIPNRTQPPPPPVEVDGAEEFEISEILDAKIDRRRKCRLQYLVRWLGYEGTDEETSWIPADEVHASEAISDFHSANPSKPGPLGAL</sequence>
<evidence type="ECO:0000259" key="4">
    <source>
        <dbReference type="PROSITE" id="PS50994"/>
    </source>
</evidence>
<dbReference type="InterPro" id="IPR050951">
    <property type="entry name" value="Retrovirus_Pol_polyprotein"/>
</dbReference>
<dbReference type="InterPro" id="IPR036397">
    <property type="entry name" value="RNaseH_sf"/>
</dbReference>
<dbReference type="GO" id="GO:0006338">
    <property type="term" value="P:chromatin remodeling"/>
    <property type="evidence" value="ECO:0007669"/>
    <property type="project" value="UniProtKB-ARBA"/>
</dbReference>
<dbReference type="GO" id="GO:0003723">
    <property type="term" value="F:RNA binding"/>
    <property type="evidence" value="ECO:0007669"/>
    <property type="project" value="UniProtKB-KW"/>
</dbReference>
<dbReference type="PANTHER" id="PTHR37984:SF5">
    <property type="entry name" value="PROTEIN NYNRIN-LIKE"/>
    <property type="match status" value="1"/>
</dbReference>
<keyword evidence="6" id="KW-1185">Reference proteome</keyword>
<dbReference type="FunFam" id="3.30.420.10:FF:000032">
    <property type="entry name" value="Retrovirus-related Pol polyprotein from transposon 297-like Protein"/>
    <property type="match status" value="1"/>
</dbReference>
<evidence type="ECO:0000256" key="2">
    <source>
        <dbReference type="SAM" id="MobiDB-lite"/>
    </source>
</evidence>
<evidence type="ECO:0000313" key="5">
    <source>
        <dbReference type="EMBL" id="KAJ3477290.1"/>
    </source>
</evidence>
<name>A0AAD5UYH0_9APHY</name>
<evidence type="ECO:0000259" key="3">
    <source>
        <dbReference type="PROSITE" id="PS50013"/>
    </source>
</evidence>
<dbReference type="Gene3D" id="1.10.340.70">
    <property type="match status" value="1"/>
</dbReference>
<proteinExistence type="predicted"/>
<dbReference type="InterPro" id="IPR016197">
    <property type="entry name" value="Chromo-like_dom_sf"/>
</dbReference>
<dbReference type="Gene3D" id="3.30.420.10">
    <property type="entry name" value="Ribonuclease H-like superfamily/Ribonuclease H"/>
    <property type="match status" value="1"/>
</dbReference>
<dbReference type="GO" id="GO:0015074">
    <property type="term" value="P:DNA integration"/>
    <property type="evidence" value="ECO:0007669"/>
    <property type="project" value="InterPro"/>
</dbReference>
<organism evidence="5 6">
    <name type="scientific">Meripilus lineatus</name>
    <dbReference type="NCBI Taxonomy" id="2056292"/>
    <lineage>
        <taxon>Eukaryota</taxon>
        <taxon>Fungi</taxon>
        <taxon>Dikarya</taxon>
        <taxon>Basidiomycota</taxon>
        <taxon>Agaricomycotina</taxon>
        <taxon>Agaricomycetes</taxon>
        <taxon>Polyporales</taxon>
        <taxon>Meripilaceae</taxon>
        <taxon>Meripilus</taxon>
    </lineage>
</organism>
<dbReference type="AlphaFoldDB" id="A0AAD5UYH0"/>
<feature type="domain" description="Chromo" evidence="3">
    <location>
        <begin position="513"/>
        <end position="576"/>
    </location>
</feature>
<dbReference type="Proteomes" id="UP001212997">
    <property type="component" value="Unassembled WGS sequence"/>
</dbReference>
<reference evidence="5" key="1">
    <citation type="submission" date="2022-07" db="EMBL/GenBank/DDBJ databases">
        <title>Genome Sequence of Physisporinus lineatus.</title>
        <authorList>
            <person name="Buettner E."/>
        </authorList>
    </citation>
    <scope>NUCLEOTIDE SEQUENCE</scope>
    <source>
        <strain evidence="5">VT162</strain>
    </source>
</reference>
<dbReference type="Pfam" id="PF17921">
    <property type="entry name" value="Integrase_H2C2"/>
    <property type="match status" value="1"/>
</dbReference>
<dbReference type="SUPFAM" id="SSF53098">
    <property type="entry name" value="Ribonuclease H-like"/>
    <property type="match status" value="1"/>
</dbReference>
<dbReference type="CDD" id="cd00024">
    <property type="entry name" value="CD_CSD"/>
    <property type="match status" value="1"/>
</dbReference>
<dbReference type="InterPro" id="IPR001584">
    <property type="entry name" value="Integrase_cat-core"/>
</dbReference>